<dbReference type="GeneID" id="36395185"/>
<dbReference type="InterPro" id="IPR036397">
    <property type="entry name" value="RNaseH_sf"/>
</dbReference>
<reference evidence="2" key="1">
    <citation type="submission" date="2014-09" db="EMBL/GenBank/DDBJ databases">
        <authorList>
            <person name="Sharma Rahul"/>
            <person name="Thines Marco"/>
        </authorList>
    </citation>
    <scope>NUCLEOTIDE SEQUENCE [LARGE SCALE GENOMIC DNA]</scope>
</reference>
<keyword evidence="2" id="KW-1185">Reference proteome</keyword>
<protein>
    <submittedName>
        <fullName evidence="1">FOG: Transposon-encoded proteins with TYA, reverse transcriptase, integrase domains in various combinations</fullName>
    </submittedName>
</protein>
<evidence type="ECO:0000313" key="2">
    <source>
        <dbReference type="Proteomes" id="UP000054928"/>
    </source>
</evidence>
<keyword evidence="1" id="KW-0695">RNA-directed DNA polymerase</keyword>
<organism evidence="1 2">
    <name type="scientific">Plasmopara halstedii</name>
    <name type="common">Downy mildew of sunflower</name>
    <dbReference type="NCBI Taxonomy" id="4781"/>
    <lineage>
        <taxon>Eukaryota</taxon>
        <taxon>Sar</taxon>
        <taxon>Stramenopiles</taxon>
        <taxon>Oomycota</taxon>
        <taxon>Peronosporomycetes</taxon>
        <taxon>Peronosporales</taxon>
        <taxon>Peronosporaceae</taxon>
        <taxon>Plasmopara</taxon>
    </lineage>
</organism>
<accession>A0A0P1A5X8</accession>
<dbReference type="EMBL" id="CCYD01000109">
    <property type="protein sequence ID" value="CEG35799.1"/>
    <property type="molecule type" value="Genomic_DNA"/>
</dbReference>
<sequence length="126" mass="14620">MGVRLSMTTAHEAQADRQTERQKLVVEDALRRMVSYQCTDWTDYLGTIEYAHSTLFSASTEYSSFEIDTGRKKRSPWQKELRTNDAKVKIDVQTKEFVEKSQKIIEQARKSPLKAQATRKQSEEKS</sequence>
<dbReference type="STRING" id="4781.A0A0P1A5X8"/>
<proteinExistence type="predicted"/>
<evidence type="ECO:0000313" key="1">
    <source>
        <dbReference type="EMBL" id="CEG35799.1"/>
    </source>
</evidence>
<dbReference type="AlphaFoldDB" id="A0A0P1A5X8"/>
<dbReference type="Proteomes" id="UP000054928">
    <property type="component" value="Unassembled WGS sequence"/>
</dbReference>
<dbReference type="OrthoDB" id="165007at2759"/>
<name>A0A0P1A5X8_PLAHL</name>
<dbReference type="GO" id="GO:0003676">
    <property type="term" value="F:nucleic acid binding"/>
    <property type="evidence" value="ECO:0007669"/>
    <property type="project" value="InterPro"/>
</dbReference>
<dbReference type="GO" id="GO:0003964">
    <property type="term" value="F:RNA-directed DNA polymerase activity"/>
    <property type="evidence" value="ECO:0007669"/>
    <property type="project" value="UniProtKB-KW"/>
</dbReference>
<keyword evidence="1" id="KW-0808">Transferase</keyword>
<dbReference type="RefSeq" id="XP_024572168.1">
    <property type="nucleotide sequence ID" value="XM_024728192.1"/>
</dbReference>
<keyword evidence="1" id="KW-0548">Nucleotidyltransferase</keyword>
<dbReference type="Gene3D" id="3.30.420.10">
    <property type="entry name" value="Ribonuclease H-like superfamily/Ribonuclease H"/>
    <property type="match status" value="1"/>
</dbReference>